<dbReference type="STRING" id="326424.FRAAL0657"/>
<evidence type="ECO:0000313" key="1">
    <source>
        <dbReference type="EMBL" id="CAJ59331.1"/>
    </source>
</evidence>
<accession>Q0RSX3</accession>
<dbReference type="EMBL" id="CT573213">
    <property type="protein sequence ID" value="CAJ59331.1"/>
    <property type="molecule type" value="Genomic_DNA"/>
</dbReference>
<proteinExistence type="predicted"/>
<dbReference type="AlphaFoldDB" id="Q0RSX3"/>
<name>Q0RSX3_FRAAA</name>
<dbReference type="HOGENOM" id="CLU_2129743_0_0_11"/>
<dbReference type="KEGG" id="fal:FRAAL0657"/>
<organism evidence="1 2">
    <name type="scientific">Frankia alni (strain DSM 45986 / CECT 9034 / ACN14a)</name>
    <dbReference type="NCBI Taxonomy" id="326424"/>
    <lineage>
        <taxon>Bacteria</taxon>
        <taxon>Bacillati</taxon>
        <taxon>Actinomycetota</taxon>
        <taxon>Actinomycetes</taxon>
        <taxon>Frankiales</taxon>
        <taxon>Frankiaceae</taxon>
        <taxon>Frankia</taxon>
    </lineage>
</organism>
<dbReference type="Proteomes" id="UP000000657">
    <property type="component" value="Chromosome"/>
</dbReference>
<protein>
    <submittedName>
        <fullName evidence="1">Uncharacterized protein</fullName>
    </submittedName>
</protein>
<reference evidence="1 2" key="1">
    <citation type="journal article" date="2007" name="Genome Res.">
        <title>Genome characteristics of facultatively symbiotic Frankia sp. strains reflect host range and host plant biogeography.</title>
        <authorList>
            <person name="Normand P."/>
            <person name="Lapierre P."/>
            <person name="Tisa L.S."/>
            <person name="Gogarten J.P."/>
            <person name="Alloisio N."/>
            <person name="Bagnarol E."/>
            <person name="Bassi C.A."/>
            <person name="Berry A.M."/>
            <person name="Bickhart D.M."/>
            <person name="Choisne N."/>
            <person name="Couloux A."/>
            <person name="Cournoyer B."/>
            <person name="Cruveiller S."/>
            <person name="Daubin V."/>
            <person name="Demange N."/>
            <person name="Francino M.P."/>
            <person name="Goltsman E."/>
            <person name="Huang Y."/>
            <person name="Kopp O.R."/>
            <person name="Labarre L."/>
            <person name="Lapidus A."/>
            <person name="Lavire C."/>
            <person name="Marechal J."/>
            <person name="Martinez M."/>
            <person name="Mastronunzio J.E."/>
            <person name="Mullin B.C."/>
            <person name="Niemann J."/>
            <person name="Pujic P."/>
            <person name="Rawnsley T."/>
            <person name="Rouy Z."/>
            <person name="Schenowitz C."/>
            <person name="Sellstedt A."/>
            <person name="Tavares F."/>
            <person name="Tomkins J.P."/>
            <person name="Vallenet D."/>
            <person name="Valverde C."/>
            <person name="Wall L.G."/>
            <person name="Wang Y."/>
            <person name="Medigue C."/>
            <person name="Benson D.R."/>
        </authorList>
    </citation>
    <scope>NUCLEOTIDE SEQUENCE [LARGE SCALE GENOMIC DNA]</scope>
    <source>
        <strain evidence="2">DSM 45986 / CECT 9034 / ACN14a</strain>
    </source>
</reference>
<evidence type="ECO:0000313" key="2">
    <source>
        <dbReference type="Proteomes" id="UP000000657"/>
    </source>
</evidence>
<keyword evidence="2" id="KW-1185">Reference proteome</keyword>
<sequence length="113" mass="11843">MEWPPGYPLGAPDGCLVRYDETLHGGNLARCPSSDAMHDSSVLVGLEPCVRLVGAVGLMGPAAVRGPLVTRCSGGPLGGSLRPRRVVWNVWQAEVPVVSQCARGPGRRGGSQR</sequence>
<gene>
    <name evidence="1" type="ordered locus">FRAAL0657</name>
</gene>